<dbReference type="EMBL" id="JACAZE010000047">
    <property type="protein sequence ID" value="KAF7288195.1"/>
    <property type="molecule type" value="Genomic_DNA"/>
</dbReference>
<proteinExistence type="predicted"/>
<keyword evidence="3" id="KW-1185">Reference proteome</keyword>
<sequence>MPPRRPPGSATNTLTMSRSTPTAHSSRWTRIPVQRSVDHPRRLHYVPVSRGIRVGRRKRFRAAVLRDCCVKLNEKRLKGGLKKPETLQKKIAEWMKIYQAVTWLMTRSGGAKWDDDLGVNPTTEEELALWEEDVRAKPPVKPFKYQGWAIYKYIQKLDPAKPKGDNVFRPRGGPDWDESQLNRDFPNPPSNTDDAPGPSGGADGHQGTPPPATPAPGTQTRCSHSFSTSLAGFTKSYERQSTLLIDSMNRVNSQASPVRRGKAMELVMKEDWLTEDQQLQLGDVVQNAQQADTYVQWAQCGSPMRRRWISRALNI</sequence>
<feature type="compositionally biased region" description="Basic and acidic residues" evidence="1">
    <location>
        <begin position="161"/>
        <end position="174"/>
    </location>
</feature>
<feature type="region of interest" description="Disordered" evidence="1">
    <location>
        <begin position="161"/>
        <end position="225"/>
    </location>
</feature>
<evidence type="ECO:0000313" key="2">
    <source>
        <dbReference type="EMBL" id="KAF7288195.1"/>
    </source>
</evidence>
<protein>
    <recommendedName>
        <fullName evidence="4">Myb/SANT-like domain-containing protein</fullName>
    </recommendedName>
</protein>
<dbReference type="Proteomes" id="UP000613580">
    <property type="component" value="Unassembled WGS sequence"/>
</dbReference>
<evidence type="ECO:0000256" key="1">
    <source>
        <dbReference type="SAM" id="MobiDB-lite"/>
    </source>
</evidence>
<organism evidence="2 3">
    <name type="scientific">Mycena chlorophos</name>
    <name type="common">Agaric fungus</name>
    <name type="synonym">Agaricus chlorophos</name>
    <dbReference type="NCBI Taxonomy" id="658473"/>
    <lineage>
        <taxon>Eukaryota</taxon>
        <taxon>Fungi</taxon>
        <taxon>Dikarya</taxon>
        <taxon>Basidiomycota</taxon>
        <taxon>Agaricomycotina</taxon>
        <taxon>Agaricomycetes</taxon>
        <taxon>Agaricomycetidae</taxon>
        <taxon>Agaricales</taxon>
        <taxon>Marasmiineae</taxon>
        <taxon>Mycenaceae</taxon>
        <taxon>Mycena</taxon>
    </lineage>
</organism>
<feature type="region of interest" description="Disordered" evidence="1">
    <location>
        <begin position="1"/>
        <end position="26"/>
    </location>
</feature>
<feature type="compositionally biased region" description="Polar residues" evidence="1">
    <location>
        <begin position="9"/>
        <end position="26"/>
    </location>
</feature>
<reference evidence="2" key="1">
    <citation type="submission" date="2020-05" db="EMBL/GenBank/DDBJ databases">
        <title>Mycena genomes resolve the evolution of fungal bioluminescence.</title>
        <authorList>
            <person name="Tsai I.J."/>
        </authorList>
    </citation>
    <scope>NUCLEOTIDE SEQUENCE</scope>
    <source>
        <strain evidence="2">110903Hualien_Pintung</strain>
    </source>
</reference>
<gene>
    <name evidence="2" type="ORF">HMN09_01418900</name>
</gene>
<evidence type="ECO:0008006" key="4">
    <source>
        <dbReference type="Google" id="ProtNLM"/>
    </source>
</evidence>
<dbReference type="AlphaFoldDB" id="A0A8H6RX43"/>
<comment type="caution">
    <text evidence="2">The sequence shown here is derived from an EMBL/GenBank/DDBJ whole genome shotgun (WGS) entry which is preliminary data.</text>
</comment>
<evidence type="ECO:0000313" key="3">
    <source>
        <dbReference type="Proteomes" id="UP000613580"/>
    </source>
</evidence>
<name>A0A8H6RX43_MYCCL</name>
<accession>A0A8H6RX43</accession>
<dbReference type="OrthoDB" id="3043218at2759"/>